<organism evidence="2 3">
    <name type="scientific">Salininema proteolyticum</name>
    <dbReference type="NCBI Taxonomy" id="1607685"/>
    <lineage>
        <taxon>Bacteria</taxon>
        <taxon>Bacillati</taxon>
        <taxon>Actinomycetota</taxon>
        <taxon>Actinomycetes</taxon>
        <taxon>Glycomycetales</taxon>
        <taxon>Glycomycetaceae</taxon>
        <taxon>Salininema</taxon>
    </lineage>
</organism>
<dbReference type="SUPFAM" id="SSF50475">
    <property type="entry name" value="FMN-binding split barrel"/>
    <property type="match status" value="1"/>
</dbReference>
<feature type="compositionally biased region" description="Polar residues" evidence="1">
    <location>
        <begin position="1"/>
        <end position="11"/>
    </location>
</feature>
<reference evidence="3" key="1">
    <citation type="journal article" date="2019" name="Int. J. Syst. Evol. Microbiol.">
        <title>The Global Catalogue of Microorganisms (GCM) 10K type strain sequencing project: providing services to taxonomists for standard genome sequencing and annotation.</title>
        <authorList>
            <consortium name="The Broad Institute Genomics Platform"/>
            <consortium name="The Broad Institute Genome Sequencing Center for Infectious Disease"/>
            <person name="Wu L."/>
            <person name="Ma J."/>
        </authorList>
    </citation>
    <scope>NUCLEOTIDE SEQUENCE [LARGE SCALE GENOMIC DNA]</scope>
    <source>
        <strain evidence="3">IBRC-M 10908</strain>
    </source>
</reference>
<evidence type="ECO:0000313" key="2">
    <source>
        <dbReference type="EMBL" id="MFC4333607.1"/>
    </source>
</evidence>
<dbReference type="Gene3D" id="2.30.110.10">
    <property type="entry name" value="Electron Transport, Fmn-binding Protein, Chain A"/>
    <property type="match status" value="1"/>
</dbReference>
<dbReference type="GO" id="GO:0016491">
    <property type="term" value="F:oxidoreductase activity"/>
    <property type="evidence" value="ECO:0007669"/>
    <property type="project" value="UniProtKB-KW"/>
</dbReference>
<accession>A0ABV8TSM0</accession>
<gene>
    <name evidence="2" type="ORF">ACFPET_00135</name>
</gene>
<dbReference type="EC" id="1.-.-.-" evidence="2"/>
<keyword evidence="2" id="KW-0560">Oxidoreductase</keyword>
<evidence type="ECO:0000256" key="1">
    <source>
        <dbReference type="SAM" id="MobiDB-lite"/>
    </source>
</evidence>
<evidence type="ECO:0000313" key="3">
    <source>
        <dbReference type="Proteomes" id="UP001595823"/>
    </source>
</evidence>
<dbReference type="PANTHER" id="PTHR34071:SF2">
    <property type="entry name" value="FLAVIN-NUCLEOTIDE-BINDING PROTEIN"/>
    <property type="match status" value="1"/>
</dbReference>
<dbReference type="EMBL" id="JBHSDK010000001">
    <property type="protein sequence ID" value="MFC4333607.1"/>
    <property type="molecule type" value="Genomic_DNA"/>
</dbReference>
<dbReference type="RefSeq" id="WP_380617348.1">
    <property type="nucleotide sequence ID" value="NZ_JBHSDK010000001.1"/>
</dbReference>
<dbReference type="InterPro" id="IPR024747">
    <property type="entry name" value="Pyridox_Oxase-rel"/>
</dbReference>
<dbReference type="Proteomes" id="UP001595823">
    <property type="component" value="Unassembled WGS sequence"/>
</dbReference>
<keyword evidence="3" id="KW-1185">Reference proteome</keyword>
<comment type="caution">
    <text evidence="2">The sequence shown here is derived from an EMBL/GenBank/DDBJ whole genome shotgun (WGS) entry which is preliminary data.</text>
</comment>
<proteinExistence type="predicted"/>
<dbReference type="Pfam" id="PF12900">
    <property type="entry name" value="Pyridox_ox_2"/>
    <property type="match status" value="1"/>
</dbReference>
<sequence length="198" mass="22120">MSDSYPQSRSTVPHRKRERMSRDKDLVRRVFDESWTVDVAFTGGNGEPRVLPMFHVRVGDRLYLHWSSGSRLGLTSEDGIRVSVSATLLDGLVLAKSWTNHSMNYRCAIAHGTARPVLDDDEAWDAMKALVDRVEPGRSDRTRGPSAKEWAEVRIFRLDLEEVAVKRRVGGVGDESADADVEVETGIMPVETVVSPLE</sequence>
<feature type="region of interest" description="Disordered" evidence="1">
    <location>
        <begin position="1"/>
        <end position="23"/>
    </location>
</feature>
<name>A0ABV8TSM0_9ACTN</name>
<protein>
    <submittedName>
        <fullName evidence="2">Pyridoxamine 5'-phosphate oxidase family protein</fullName>
        <ecNumber evidence="2">1.-.-.-</ecNumber>
    </submittedName>
</protein>
<dbReference type="PANTHER" id="PTHR34071">
    <property type="entry name" value="5-NITROIMIDAZOLE ANTIBIOTICS RESISTANCE PROTEIN, NIMA-FAMILY-RELATED PROTEIN-RELATED"/>
    <property type="match status" value="1"/>
</dbReference>
<dbReference type="InterPro" id="IPR012349">
    <property type="entry name" value="Split_barrel_FMN-bd"/>
</dbReference>